<organism evidence="1 2">
    <name type="scientific">Rhodococcus rhodochrous</name>
    <dbReference type="NCBI Taxonomy" id="1829"/>
    <lineage>
        <taxon>Bacteria</taxon>
        <taxon>Bacillati</taxon>
        <taxon>Actinomycetota</taxon>
        <taxon>Actinomycetes</taxon>
        <taxon>Mycobacteriales</taxon>
        <taxon>Nocardiaceae</taxon>
        <taxon>Rhodococcus</taxon>
    </lineage>
</organism>
<proteinExistence type="predicted"/>
<feature type="non-terminal residue" evidence="1">
    <location>
        <position position="1"/>
    </location>
</feature>
<name>A0AAW4XMW4_RHORH</name>
<sequence>NIKSPSLIEYVIRKGTRSSQLSEDEQDINYRFVKYISSIECYPNPYGSQPLCDHWDDEEYIPIWVIVEANYYDYYYDWPSGVNDEVPVGLLTAYCNGFPGKCPGTVNEWTGLEYKPFDPFTNMA</sequence>
<dbReference type="AlphaFoldDB" id="A0AAW4XMW4"/>
<comment type="caution">
    <text evidence="1">The sequence shown here is derived from an EMBL/GenBank/DDBJ whole genome shotgun (WGS) entry which is preliminary data.</text>
</comment>
<dbReference type="EMBL" id="JAJNCO010000021">
    <property type="protein sequence ID" value="MCD2114412.1"/>
    <property type="molecule type" value="Genomic_DNA"/>
</dbReference>
<dbReference type="Proteomes" id="UP001198630">
    <property type="component" value="Unassembled WGS sequence"/>
</dbReference>
<protein>
    <submittedName>
        <fullName evidence="1">Uncharacterized protein</fullName>
    </submittedName>
</protein>
<dbReference type="RefSeq" id="WP_230792457.1">
    <property type="nucleotide sequence ID" value="NZ_JAJNCO010000021.1"/>
</dbReference>
<evidence type="ECO:0000313" key="1">
    <source>
        <dbReference type="EMBL" id="MCD2114412.1"/>
    </source>
</evidence>
<reference evidence="1" key="1">
    <citation type="submission" date="2021-11" db="EMBL/GenBank/DDBJ databases">
        <title>Development of a sustainable strategy for remediation of hydrocarbon-contaminated territories based on the waste exchange concept.</title>
        <authorList>
            <person name="Elkin A."/>
        </authorList>
    </citation>
    <scope>NUCLEOTIDE SEQUENCE</scope>
    <source>
        <strain evidence="1">IEGM 757</strain>
    </source>
</reference>
<accession>A0AAW4XMW4</accession>
<evidence type="ECO:0000313" key="2">
    <source>
        <dbReference type="Proteomes" id="UP001198630"/>
    </source>
</evidence>
<gene>
    <name evidence="1" type="ORF">LQ384_25205</name>
</gene>